<keyword evidence="5" id="KW-0488">Methylation</keyword>
<evidence type="ECO:0000313" key="12">
    <source>
        <dbReference type="EMBL" id="AQT68177.1"/>
    </source>
</evidence>
<evidence type="ECO:0000256" key="7">
    <source>
        <dbReference type="ARBA" id="ARBA00022692"/>
    </source>
</evidence>
<organism evidence="12 13">
    <name type="scientific">Anaerohalosphaera lusitana</name>
    <dbReference type="NCBI Taxonomy" id="1936003"/>
    <lineage>
        <taxon>Bacteria</taxon>
        <taxon>Pseudomonadati</taxon>
        <taxon>Planctomycetota</taxon>
        <taxon>Phycisphaerae</taxon>
        <taxon>Sedimentisphaerales</taxon>
        <taxon>Anaerohalosphaeraceae</taxon>
        <taxon>Anaerohalosphaera</taxon>
    </lineage>
</organism>
<dbReference type="OrthoDB" id="9812770at2"/>
<reference evidence="13" key="1">
    <citation type="submission" date="2017-02" db="EMBL/GenBank/DDBJ databases">
        <title>Comparative genomics and description of representatives of a novel lineage of planctomycetes thriving in anoxic sediments.</title>
        <authorList>
            <person name="Spring S."/>
            <person name="Bunk B."/>
            <person name="Sproer C."/>
        </authorList>
    </citation>
    <scope>NUCLEOTIDE SEQUENCE [LARGE SCALE GENOMIC DNA]</scope>
    <source>
        <strain evidence="13">ST-NAGAB-D1</strain>
    </source>
</reference>
<dbReference type="GO" id="GO:0015628">
    <property type="term" value="P:protein secretion by the type II secretion system"/>
    <property type="evidence" value="ECO:0007669"/>
    <property type="project" value="InterPro"/>
</dbReference>
<dbReference type="InterPro" id="IPR045584">
    <property type="entry name" value="Pilin-like"/>
</dbReference>
<evidence type="ECO:0000256" key="2">
    <source>
        <dbReference type="ARBA" id="ARBA00011084"/>
    </source>
</evidence>
<dbReference type="InterPro" id="IPR051621">
    <property type="entry name" value="T2SS_protein_J"/>
</dbReference>
<dbReference type="GO" id="GO:0005886">
    <property type="term" value="C:plasma membrane"/>
    <property type="evidence" value="ECO:0007669"/>
    <property type="project" value="UniProtKB-SubCell"/>
</dbReference>
<keyword evidence="7 11" id="KW-0812">Transmembrane</keyword>
<evidence type="ECO:0000256" key="10">
    <source>
        <dbReference type="SAM" id="MobiDB-lite"/>
    </source>
</evidence>
<feature type="compositionally biased region" description="Polar residues" evidence="10">
    <location>
        <begin position="193"/>
        <end position="207"/>
    </location>
</feature>
<feature type="region of interest" description="Disordered" evidence="10">
    <location>
        <begin position="193"/>
        <end position="240"/>
    </location>
</feature>
<dbReference type="Pfam" id="PF07963">
    <property type="entry name" value="N_methyl"/>
    <property type="match status" value="1"/>
</dbReference>
<keyword evidence="4" id="KW-1003">Cell membrane</keyword>
<protein>
    <recommendedName>
        <fullName evidence="3">Type II secretion system protein J</fullName>
    </recommendedName>
</protein>
<evidence type="ECO:0000256" key="6">
    <source>
        <dbReference type="ARBA" id="ARBA00022519"/>
    </source>
</evidence>
<dbReference type="GO" id="GO:0015627">
    <property type="term" value="C:type II protein secretion system complex"/>
    <property type="evidence" value="ECO:0007669"/>
    <property type="project" value="InterPro"/>
</dbReference>
<dbReference type="STRING" id="1936003.STSP2_01332"/>
<evidence type="ECO:0000256" key="11">
    <source>
        <dbReference type="SAM" id="Phobius"/>
    </source>
</evidence>
<keyword evidence="6" id="KW-0997">Cell inner membrane</keyword>
<comment type="similarity">
    <text evidence="2">Belongs to the GSP J family.</text>
</comment>
<evidence type="ECO:0000256" key="5">
    <source>
        <dbReference type="ARBA" id="ARBA00022481"/>
    </source>
</evidence>
<keyword evidence="8 11" id="KW-1133">Transmembrane helix</keyword>
<feature type="compositionally biased region" description="Polar residues" evidence="10">
    <location>
        <begin position="214"/>
        <end position="232"/>
    </location>
</feature>
<dbReference type="Proteomes" id="UP000189674">
    <property type="component" value="Chromosome"/>
</dbReference>
<comment type="subcellular location">
    <subcellularLocation>
        <location evidence="1">Cell inner membrane</location>
        <topology evidence="1">Single-pass membrane protein</topology>
    </subcellularLocation>
</comment>
<dbReference type="Pfam" id="PF11612">
    <property type="entry name" value="T2SSJ"/>
    <property type="match status" value="1"/>
</dbReference>
<name>A0A1U9NK38_9BACT</name>
<dbReference type="SUPFAM" id="SSF54523">
    <property type="entry name" value="Pili subunits"/>
    <property type="match status" value="1"/>
</dbReference>
<dbReference type="NCBIfam" id="TIGR02532">
    <property type="entry name" value="IV_pilin_GFxxxE"/>
    <property type="match status" value="1"/>
</dbReference>
<gene>
    <name evidence="12" type="ORF">STSP2_01332</name>
</gene>
<sequence>MRDKRAQSGFTLVEVTIAAVIGSFIAVIAIGALRAAASSRENVEKFLSVNDELRFASNLIRRDIQNVYRSANYGNMQFLGSVSEDSETPSSVLNMKIVSTQKARPQRPESDVYVVEYFIMTEEEKNYLMRRYCPVVGHEEPEETQGGILIPVGENIVGFEVRYFDGTEWLMDWPDTQESLPGLVEVTLAASLSQDSSPEDIASTSFMLSFPRSGESSQQDSVDMNADQQENVAEQRGGQR</sequence>
<dbReference type="InterPro" id="IPR010055">
    <property type="entry name" value="T2SS_protein-GspJ"/>
</dbReference>
<proteinExistence type="inferred from homology"/>
<evidence type="ECO:0000256" key="3">
    <source>
        <dbReference type="ARBA" id="ARBA00021539"/>
    </source>
</evidence>
<dbReference type="EMBL" id="CP019791">
    <property type="protein sequence ID" value="AQT68177.1"/>
    <property type="molecule type" value="Genomic_DNA"/>
</dbReference>
<evidence type="ECO:0000256" key="1">
    <source>
        <dbReference type="ARBA" id="ARBA00004377"/>
    </source>
</evidence>
<keyword evidence="9 11" id="KW-0472">Membrane</keyword>
<evidence type="ECO:0000256" key="9">
    <source>
        <dbReference type="ARBA" id="ARBA00023136"/>
    </source>
</evidence>
<dbReference type="PROSITE" id="PS00409">
    <property type="entry name" value="PROKAR_NTER_METHYL"/>
    <property type="match status" value="1"/>
</dbReference>
<evidence type="ECO:0000256" key="4">
    <source>
        <dbReference type="ARBA" id="ARBA00022475"/>
    </source>
</evidence>
<accession>A0A1U9NK38</accession>
<feature type="transmembrane region" description="Helical" evidence="11">
    <location>
        <begin position="12"/>
        <end position="33"/>
    </location>
</feature>
<evidence type="ECO:0000256" key="8">
    <source>
        <dbReference type="ARBA" id="ARBA00022989"/>
    </source>
</evidence>
<dbReference type="InterPro" id="IPR012902">
    <property type="entry name" value="N_methyl_site"/>
</dbReference>
<dbReference type="PANTHER" id="PTHR39583">
    <property type="entry name" value="TYPE II SECRETION SYSTEM PROTEIN J-RELATED"/>
    <property type="match status" value="1"/>
</dbReference>
<dbReference type="RefSeq" id="WP_146660941.1">
    <property type="nucleotide sequence ID" value="NZ_CP019791.1"/>
</dbReference>
<dbReference type="KEGG" id="alus:STSP2_01332"/>
<evidence type="ECO:0000313" key="13">
    <source>
        <dbReference type="Proteomes" id="UP000189674"/>
    </source>
</evidence>
<dbReference type="PANTHER" id="PTHR39583:SF2">
    <property type="entry name" value="TYPE II SECRETION SYSTEM PROTEIN J"/>
    <property type="match status" value="1"/>
</dbReference>
<dbReference type="AlphaFoldDB" id="A0A1U9NK38"/>
<keyword evidence="13" id="KW-1185">Reference proteome</keyword>